<dbReference type="PANTHER" id="PTHR24414:SF184">
    <property type="entry name" value="GALACTOSE OXIDASE_KELCH REPEAT SUPERFAMILY PROTEIN"/>
    <property type="match status" value="1"/>
</dbReference>
<dbReference type="Proteomes" id="UP000467841">
    <property type="component" value="Unassembled WGS sequence"/>
</dbReference>
<comment type="caution">
    <text evidence="3">The sequence shown here is derived from an EMBL/GenBank/DDBJ whole genome shotgun (WGS) entry which is preliminary data.</text>
</comment>
<evidence type="ECO:0000313" key="4">
    <source>
        <dbReference type="Proteomes" id="UP000467841"/>
    </source>
</evidence>
<evidence type="ECO:0000313" key="3">
    <source>
        <dbReference type="EMBL" id="CAA7020576.1"/>
    </source>
</evidence>
<dbReference type="OrthoDB" id="1027940at2759"/>
<protein>
    <recommendedName>
        <fullName evidence="2">F-box domain-containing protein</fullName>
    </recommendedName>
</protein>
<reference evidence="3" key="1">
    <citation type="submission" date="2020-01" db="EMBL/GenBank/DDBJ databases">
        <authorList>
            <person name="Mishra B."/>
        </authorList>
    </citation>
    <scope>NUCLEOTIDE SEQUENCE [LARGE SCALE GENOMIC DNA]</scope>
</reference>
<proteinExistence type="predicted"/>
<dbReference type="InterPro" id="IPR050354">
    <property type="entry name" value="F-box/kelch-repeat_ARATH"/>
</dbReference>
<name>A0A6D2HYR6_9BRAS</name>
<dbReference type="AlphaFoldDB" id="A0A6D2HYR6"/>
<dbReference type="PANTHER" id="PTHR24414">
    <property type="entry name" value="F-BOX/KELCH-REPEAT PROTEIN SKIP4"/>
    <property type="match status" value="1"/>
</dbReference>
<gene>
    <name evidence="3" type="ORF">MERR_LOCUS7811</name>
</gene>
<feature type="region of interest" description="Disordered" evidence="1">
    <location>
        <begin position="1"/>
        <end position="31"/>
    </location>
</feature>
<dbReference type="InterPro" id="IPR057499">
    <property type="entry name" value="Kelch_FKB95"/>
</dbReference>
<dbReference type="Pfam" id="PF00646">
    <property type="entry name" value="F-box"/>
    <property type="match status" value="1"/>
</dbReference>
<dbReference type="SUPFAM" id="SSF81383">
    <property type="entry name" value="F-box domain"/>
    <property type="match status" value="1"/>
</dbReference>
<dbReference type="EMBL" id="CACVBM020000555">
    <property type="protein sequence ID" value="CAA7020576.1"/>
    <property type="molecule type" value="Genomic_DNA"/>
</dbReference>
<sequence>MSSTVIASVAANGEKSPSKKTPETEPTLNPSLPDDLVVTCLARIPRLHYPTLSLVSKSLRSLLSSPELYQTRSLLNRTDICLYVCLRFPSETIPRWYTLSRKPDKFLNNHISKKNKNAPSGNLLVPISFLNSPPAECSNLIAVGHNLYAPIENAPCANVSFLDCRTHTWLEAPSLRFAHTGTKCDGDMYFAGCYENPDSLNCIEVFNTNTKTWKPVPPEKRIFTCGKFQGKMYISLKGRVAYYPKEATWEIVRLDTDSGQLGVCCIKDISYFYYKGVFMWADPKVGGGPRGKLEGLEGLPKFPYHSTVKLVDYGGKMLVLWDKHVPASWFKKKMIWCAVISLERRSNENIWGKVEWFDAVLTVPRSYKFVFAVAATV</sequence>
<dbReference type="SUPFAM" id="SSF117281">
    <property type="entry name" value="Kelch motif"/>
    <property type="match status" value="1"/>
</dbReference>
<organism evidence="3 4">
    <name type="scientific">Microthlaspi erraticum</name>
    <dbReference type="NCBI Taxonomy" id="1685480"/>
    <lineage>
        <taxon>Eukaryota</taxon>
        <taxon>Viridiplantae</taxon>
        <taxon>Streptophyta</taxon>
        <taxon>Embryophyta</taxon>
        <taxon>Tracheophyta</taxon>
        <taxon>Spermatophyta</taxon>
        <taxon>Magnoliopsida</taxon>
        <taxon>eudicotyledons</taxon>
        <taxon>Gunneridae</taxon>
        <taxon>Pentapetalae</taxon>
        <taxon>rosids</taxon>
        <taxon>malvids</taxon>
        <taxon>Brassicales</taxon>
        <taxon>Brassicaceae</taxon>
        <taxon>Coluteocarpeae</taxon>
        <taxon>Microthlaspi</taxon>
    </lineage>
</organism>
<evidence type="ECO:0000259" key="2">
    <source>
        <dbReference type="SMART" id="SM00256"/>
    </source>
</evidence>
<feature type="domain" description="F-box" evidence="2">
    <location>
        <begin position="32"/>
        <end position="72"/>
    </location>
</feature>
<dbReference type="Gene3D" id="2.120.10.80">
    <property type="entry name" value="Kelch-type beta propeller"/>
    <property type="match status" value="1"/>
</dbReference>
<dbReference type="InterPro" id="IPR001810">
    <property type="entry name" value="F-box_dom"/>
</dbReference>
<dbReference type="Pfam" id="PF25210">
    <property type="entry name" value="Kelch_FKB95"/>
    <property type="match status" value="1"/>
</dbReference>
<dbReference type="InterPro" id="IPR036047">
    <property type="entry name" value="F-box-like_dom_sf"/>
</dbReference>
<dbReference type="InterPro" id="IPR015915">
    <property type="entry name" value="Kelch-typ_b-propeller"/>
</dbReference>
<accession>A0A6D2HYR6</accession>
<dbReference type="SMART" id="SM00256">
    <property type="entry name" value="FBOX"/>
    <property type="match status" value="1"/>
</dbReference>
<keyword evidence="4" id="KW-1185">Reference proteome</keyword>
<evidence type="ECO:0000256" key="1">
    <source>
        <dbReference type="SAM" id="MobiDB-lite"/>
    </source>
</evidence>